<dbReference type="AlphaFoldDB" id="A0A848P5A4"/>
<dbReference type="InterPro" id="IPR015917">
    <property type="entry name" value="Pept_C14A"/>
</dbReference>
<dbReference type="GO" id="GO:0006508">
    <property type="term" value="P:proteolysis"/>
    <property type="evidence" value="ECO:0007669"/>
    <property type="project" value="InterPro"/>
</dbReference>
<gene>
    <name evidence="4" type="ORF">HGR00_22825</name>
</gene>
<feature type="signal peptide" evidence="2">
    <location>
        <begin position="1"/>
        <end position="32"/>
    </location>
</feature>
<evidence type="ECO:0000259" key="3">
    <source>
        <dbReference type="PROSITE" id="PS50208"/>
    </source>
</evidence>
<dbReference type="Gene3D" id="2.40.360.20">
    <property type="match status" value="1"/>
</dbReference>
<protein>
    <recommendedName>
        <fullName evidence="3">Caspase family p20 domain-containing protein</fullName>
    </recommendedName>
</protein>
<evidence type="ECO:0000313" key="5">
    <source>
        <dbReference type="Proteomes" id="UP000575469"/>
    </source>
</evidence>
<reference evidence="4 5" key="1">
    <citation type="submission" date="2020-04" db="EMBL/GenBank/DDBJ databases">
        <title>Ralstonia insidiosa genome sequencing and assembly.</title>
        <authorList>
            <person name="Martins R.C.R."/>
            <person name="Perdigao-Neto L.V."/>
            <person name="Levin A.S.S."/>
            <person name="Costa S.F."/>
        </authorList>
    </citation>
    <scope>NUCLEOTIDE SEQUENCE [LARGE SCALE GENOMIC DNA]</scope>
    <source>
        <strain evidence="4 5">5047</strain>
    </source>
</reference>
<dbReference type="Gene3D" id="3.40.50.1460">
    <property type="match status" value="1"/>
</dbReference>
<dbReference type="InterPro" id="IPR029030">
    <property type="entry name" value="Caspase-like_dom_sf"/>
</dbReference>
<keyword evidence="2" id="KW-0732">Signal</keyword>
<dbReference type="PANTHER" id="PTHR22576:SF37">
    <property type="entry name" value="MUCOSA-ASSOCIATED LYMPHOID TISSUE LYMPHOMA TRANSLOCATION PROTEIN 1"/>
    <property type="match status" value="1"/>
</dbReference>
<dbReference type="GO" id="GO:0004197">
    <property type="term" value="F:cysteine-type endopeptidase activity"/>
    <property type="evidence" value="ECO:0007669"/>
    <property type="project" value="InterPro"/>
</dbReference>
<dbReference type="Pfam" id="PF00656">
    <property type="entry name" value="Peptidase_C14"/>
    <property type="match status" value="1"/>
</dbReference>
<feature type="chain" id="PRO_5032897709" description="Caspase family p20 domain-containing protein" evidence="2">
    <location>
        <begin position="33"/>
        <end position="517"/>
    </location>
</feature>
<dbReference type="InterPro" id="IPR021457">
    <property type="entry name" value="DUF3108"/>
</dbReference>
<dbReference type="PROSITE" id="PS50208">
    <property type="entry name" value="CASPASE_P20"/>
    <property type="match status" value="1"/>
</dbReference>
<evidence type="ECO:0000256" key="1">
    <source>
        <dbReference type="ARBA" id="ARBA00010134"/>
    </source>
</evidence>
<dbReference type="SUPFAM" id="SSF52129">
    <property type="entry name" value="Caspase-like"/>
    <property type="match status" value="1"/>
</dbReference>
<proteinExistence type="inferred from homology"/>
<dbReference type="InterPro" id="IPR011600">
    <property type="entry name" value="Pept_C14_caspase"/>
</dbReference>
<dbReference type="SMART" id="SM00115">
    <property type="entry name" value="CASc"/>
    <property type="match status" value="1"/>
</dbReference>
<evidence type="ECO:0000256" key="2">
    <source>
        <dbReference type="SAM" id="SignalP"/>
    </source>
</evidence>
<name>A0A848P5A4_9RALS</name>
<dbReference type="InterPro" id="IPR001309">
    <property type="entry name" value="Pept_C14_p20"/>
</dbReference>
<organism evidence="4 5">
    <name type="scientific">Ralstonia insidiosa</name>
    <dbReference type="NCBI Taxonomy" id="190721"/>
    <lineage>
        <taxon>Bacteria</taxon>
        <taxon>Pseudomonadati</taxon>
        <taxon>Pseudomonadota</taxon>
        <taxon>Betaproteobacteria</taxon>
        <taxon>Burkholderiales</taxon>
        <taxon>Burkholderiaceae</taxon>
        <taxon>Ralstonia</taxon>
    </lineage>
</organism>
<evidence type="ECO:0000313" key="4">
    <source>
        <dbReference type="EMBL" id="NMV40749.1"/>
    </source>
</evidence>
<comment type="similarity">
    <text evidence="1">Belongs to the peptidase C14A family.</text>
</comment>
<dbReference type="PANTHER" id="PTHR22576">
    <property type="entry name" value="MUCOSA ASSOCIATED LYMPHOID TISSUE LYMPHOMA TRANSLOCATION PROTEIN 1/PARACASPASE"/>
    <property type="match status" value="1"/>
</dbReference>
<feature type="domain" description="Caspase family p20" evidence="3">
    <location>
        <begin position="37"/>
        <end position="168"/>
    </location>
</feature>
<dbReference type="Pfam" id="PF11306">
    <property type="entry name" value="DUF3108"/>
    <property type="match status" value="1"/>
</dbReference>
<dbReference type="RefSeq" id="WP_169341322.1">
    <property type="nucleotide sequence ID" value="NZ_JABBZM010000025.1"/>
</dbReference>
<comment type="caution">
    <text evidence="4">The sequence shown here is derived from an EMBL/GenBank/DDBJ whole genome shotgun (WGS) entry which is preliminary data.</text>
</comment>
<dbReference type="Proteomes" id="UP000575469">
    <property type="component" value="Unassembled WGS sequence"/>
</dbReference>
<sequence>MGRDQLNQDKRKTLGKLAAFSVLPWLSWGALAAAESAPRLALVIGNGTYPGNARLGNPTNDATSIAQALRQLKFDVNLKTDCTRQDMDSAVRAFCAEVARQKAVALFYFAGHGMQIDWRNYLLPVDIKLASAGDVPRQTMDVATLMDGLGKAGSPMNIVILDACRDNPFGVSNKTGAGLSQMDAPSRTILAYATAPGNVASDGAGANGLYTENLLQEMVRPEARIEDVFKRTRLSVRLKSQGKQIPWESTSLEDDFFFLPPARTTQLTQDEQDALFKRDEMDWGAAQKVRTAQAVLGYLRAHPNGHFCEIAQATLDRLLEKQGEKKVHIQTSAENPFSKGSAGAGRIRLGDRYRYRHIDRLTGAERASVQVVTGMTDSVVEFNDGQFTTDLLGNGIKDPEGGVNGANQVFSNDYAIGKEWKTRFDFTFPDGRTDVVEFNCKVVARETITVPAGTFDTFKVEATGWRLYNPSRRTRTYWIAPDQVPRFIALERVNYNPRGHIKESSRRELLSFTPGQG</sequence>
<dbReference type="EMBL" id="JABBZM010000025">
    <property type="protein sequence ID" value="NMV40749.1"/>
    <property type="molecule type" value="Genomic_DNA"/>
</dbReference>
<dbReference type="InterPro" id="IPR052039">
    <property type="entry name" value="Caspase-related_regulators"/>
</dbReference>
<accession>A0A848P5A4</accession>